<evidence type="ECO:0000313" key="3">
    <source>
        <dbReference type="EMBL" id="CAF2074989.1"/>
    </source>
</evidence>
<protein>
    <submittedName>
        <fullName evidence="3">Uncharacterized protein</fullName>
    </submittedName>
</protein>
<evidence type="ECO:0000313" key="5">
    <source>
        <dbReference type="Proteomes" id="UP000663824"/>
    </source>
</evidence>
<feature type="compositionally biased region" description="Low complexity" evidence="2">
    <location>
        <begin position="45"/>
        <end position="55"/>
    </location>
</feature>
<feature type="compositionally biased region" description="Low complexity" evidence="2">
    <location>
        <begin position="208"/>
        <end position="222"/>
    </location>
</feature>
<dbReference type="AlphaFoldDB" id="A0A816RNL1"/>
<feature type="region of interest" description="Disordered" evidence="2">
    <location>
        <begin position="187"/>
        <end position="309"/>
    </location>
</feature>
<reference evidence="3" key="1">
    <citation type="submission" date="2021-02" db="EMBL/GenBank/DDBJ databases">
        <authorList>
            <person name="Nowell W R."/>
        </authorList>
    </citation>
    <scope>NUCLEOTIDE SEQUENCE</scope>
</reference>
<accession>A0A816RNL1</accession>
<name>A0A816RNL1_9BILA</name>
<dbReference type="EMBL" id="CAJNRE010008699">
    <property type="protein sequence ID" value="CAF2074989.1"/>
    <property type="molecule type" value="Genomic_DNA"/>
</dbReference>
<evidence type="ECO:0000313" key="4">
    <source>
        <dbReference type="EMBL" id="CAF4010024.1"/>
    </source>
</evidence>
<feature type="compositionally biased region" description="Basic residues" evidence="2">
    <location>
        <begin position="251"/>
        <end position="266"/>
    </location>
</feature>
<evidence type="ECO:0000256" key="2">
    <source>
        <dbReference type="SAM" id="MobiDB-lite"/>
    </source>
</evidence>
<organism evidence="3 5">
    <name type="scientific">Rotaria magnacalcarata</name>
    <dbReference type="NCBI Taxonomy" id="392030"/>
    <lineage>
        <taxon>Eukaryota</taxon>
        <taxon>Metazoa</taxon>
        <taxon>Spiralia</taxon>
        <taxon>Gnathifera</taxon>
        <taxon>Rotifera</taxon>
        <taxon>Eurotatoria</taxon>
        <taxon>Bdelloidea</taxon>
        <taxon>Philodinida</taxon>
        <taxon>Philodinidae</taxon>
        <taxon>Rotaria</taxon>
    </lineage>
</organism>
<feature type="region of interest" description="Disordered" evidence="2">
    <location>
        <begin position="20"/>
        <end position="59"/>
    </location>
</feature>
<evidence type="ECO:0000256" key="1">
    <source>
        <dbReference type="SAM" id="Coils"/>
    </source>
</evidence>
<proteinExistence type="predicted"/>
<dbReference type="EMBL" id="CAJOBI010004690">
    <property type="protein sequence ID" value="CAF4010024.1"/>
    <property type="molecule type" value="Genomic_DNA"/>
</dbReference>
<feature type="compositionally biased region" description="Polar residues" evidence="2">
    <location>
        <begin position="187"/>
        <end position="202"/>
    </location>
</feature>
<sequence length="648" mass="74847">MTATPRGEIICNLDQHLMISDRNSPKPRSRIFIPNLPDESLKQGRNASNRNNNNSTQPFIVTTDRTVQQSNNSSSSNTRTYPCFPSRALINFYPHKLRTKEQYFRDNEPPKEIEKEKYKLFLAVNLYYQHRHYEEESKKWRTYEQVASRKEQDSDKDGDDIIMLDIEEEIPQARPFKERFSAILNMTVSDTDSQSNENSNIENRGEASNENSSSSSSSSNSSEIDEEDRKKRKLQDTSLSPTSKDKEKKKNITLRKKTSKSKKKKKMTIENGPRAPEGSPILLVSENRREQSTAAVSKKTRPDTPVSPSAKKRRLFTHTFMPQRVQRTGTQTEVCSPTLPVTPPGLAEPPILSPRQSTPRSPIAPPRPLDSSLQAESIHVVEISNEQPIMEIVENNIAMEEIAPMEQDRIEYSPAAVSKDSEINRIDLFDFPTIPIECKYHFKIFNLRATSKNIKEHGEFLEKKAAQQEKELEKLMKQFNEEVHRTTVQYIRNSVEPIIDILKLSNRTRLDNLILDQMSEKAARTIKDKCSKDKLELVDKAKLSFERSLQLRFQLDKLDRRLNENMPPPALNILDRLQFRSKELNKDSIEQYSEQWNTIIRKAKLDLTTVMRVPKTAEIDKNQKEQIELVEKIPVEVKQAYKDLVHVV</sequence>
<keyword evidence="1" id="KW-0175">Coiled coil</keyword>
<dbReference type="Proteomes" id="UP000676336">
    <property type="component" value="Unassembled WGS sequence"/>
</dbReference>
<feature type="region of interest" description="Disordered" evidence="2">
    <location>
        <begin position="327"/>
        <end position="370"/>
    </location>
</feature>
<dbReference type="Proteomes" id="UP000663824">
    <property type="component" value="Unassembled WGS sequence"/>
</dbReference>
<comment type="caution">
    <text evidence="3">The sequence shown here is derived from an EMBL/GenBank/DDBJ whole genome shotgun (WGS) entry which is preliminary data.</text>
</comment>
<feature type="coiled-coil region" evidence="1">
    <location>
        <begin position="458"/>
        <end position="489"/>
    </location>
</feature>
<gene>
    <name evidence="3" type="ORF">MBJ925_LOCUS17397</name>
    <name evidence="4" type="ORF">SMN809_LOCUS12425</name>
</gene>